<keyword evidence="1" id="KW-0808">Transferase</keyword>
<dbReference type="GO" id="GO:0016740">
    <property type="term" value="F:transferase activity"/>
    <property type="evidence" value="ECO:0007669"/>
    <property type="project" value="UniProtKB-KW"/>
</dbReference>
<organism evidence="1">
    <name type="scientific">Siphoviridae sp. ctX5W26</name>
    <dbReference type="NCBI Taxonomy" id="2825540"/>
    <lineage>
        <taxon>Viruses</taxon>
        <taxon>Duplodnaviria</taxon>
        <taxon>Heunggongvirae</taxon>
        <taxon>Uroviricota</taxon>
        <taxon>Caudoviricetes</taxon>
    </lineage>
</organism>
<sequence>MSTILVNTKPFSDALTLSVVNSNVSKYYSKSCMAQLILSGNNLRLNFEANQIRTEVLLKGDSDAKDIIEKAVVDCLLLKQIVSTFDTNTCSVEFVEGGIILHSGKSNFTLPNIVDITDLELDRPDKDNAAQSYKDISHEFWTFIRDKQMYAVAMSFIHPVYTNVWVGDTGDVLTGDIDNSIFTYSGFGDMPETCLLSDTIINLLVSLPDSAQIKQVGDGKYLTLYACDSFDLVCQFSPKYEDDPDVGSYSSDVILDMMNDKAEYIEFETKKLKQLLGQIDILASTSDNILTISTISSEGRNFLNLQDKNVSGDIPYTGNILDFTMKFKSVQLKQMIYNYDEDKLYLCPRIVNDECVGLLVWSDDLTSVLGCVEE</sequence>
<proteinExistence type="predicted"/>
<reference evidence="1" key="1">
    <citation type="journal article" date="2021" name="Proc. Natl. Acad. Sci. U.S.A.">
        <title>A Catalog of Tens of Thousands of Viruses from Human Metagenomes Reveals Hidden Associations with Chronic Diseases.</title>
        <authorList>
            <person name="Tisza M.J."/>
            <person name="Buck C.B."/>
        </authorList>
    </citation>
    <scope>NUCLEOTIDE SEQUENCE</scope>
    <source>
        <strain evidence="1">CtX5W26</strain>
    </source>
</reference>
<protein>
    <submittedName>
        <fullName evidence="1">DNA polymerase III subunit beta clamp, transferase.0A</fullName>
    </submittedName>
</protein>
<dbReference type="EMBL" id="BK016076">
    <property type="protein sequence ID" value="DAF92920.1"/>
    <property type="molecule type" value="Genomic_DNA"/>
</dbReference>
<name>A0A8S5UEM9_9CAUD</name>
<evidence type="ECO:0000313" key="1">
    <source>
        <dbReference type="EMBL" id="DAF92920.1"/>
    </source>
</evidence>
<accession>A0A8S5UEM9</accession>